<dbReference type="EC" id="6.3.4.13" evidence="4 15"/>
<dbReference type="InterPro" id="IPR020559">
    <property type="entry name" value="PRibGlycinamide_synth_CS"/>
</dbReference>
<dbReference type="GO" id="GO:0004637">
    <property type="term" value="F:phosphoribosylamine-glycine ligase activity"/>
    <property type="evidence" value="ECO:0007669"/>
    <property type="project" value="UniProtKB-UniRule"/>
</dbReference>
<dbReference type="InterPro" id="IPR020560">
    <property type="entry name" value="PRibGlycinamide_synth_C-dom"/>
</dbReference>
<evidence type="ECO:0000256" key="13">
    <source>
        <dbReference type="ARBA" id="ARBA00042242"/>
    </source>
</evidence>
<dbReference type="InterPro" id="IPR016185">
    <property type="entry name" value="PreATP-grasp_dom_sf"/>
</dbReference>
<name>A0A1G5SEN6_9PROT</name>
<keyword evidence="8 15" id="KW-0658">Purine biosynthesis</keyword>
<evidence type="ECO:0000256" key="6">
    <source>
        <dbReference type="ARBA" id="ARBA00022723"/>
    </source>
</evidence>
<evidence type="ECO:0000313" key="18">
    <source>
        <dbReference type="EMBL" id="SCZ85582.1"/>
    </source>
</evidence>
<evidence type="ECO:0000256" key="15">
    <source>
        <dbReference type="HAMAP-Rule" id="MF_00138"/>
    </source>
</evidence>
<reference evidence="18 19" key="1">
    <citation type="submission" date="2016-10" db="EMBL/GenBank/DDBJ databases">
        <authorList>
            <person name="de Groot N.N."/>
        </authorList>
    </citation>
    <scope>NUCLEOTIDE SEQUENCE [LARGE SCALE GENOMIC DNA]</scope>
    <source>
        <strain evidence="18">1</strain>
    </source>
</reference>
<dbReference type="SUPFAM" id="SSF52440">
    <property type="entry name" value="PreATP-grasp domain"/>
    <property type="match status" value="1"/>
</dbReference>
<dbReference type="GO" id="GO:0046872">
    <property type="term" value="F:metal ion binding"/>
    <property type="evidence" value="ECO:0007669"/>
    <property type="project" value="UniProtKB-KW"/>
</dbReference>
<dbReference type="SMART" id="SM01210">
    <property type="entry name" value="GARS_C"/>
    <property type="match status" value="1"/>
</dbReference>
<dbReference type="PANTHER" id="PTHR43472">
    <property type="entry name" value="PHOSPHORIBOSYLAMINE--GLYCINE LIGASE"/>
    <property type="match status" value="1"/>
</dbReference>
<keyword evidence="11" id="KW-0464">Manganese</keyword>
<dbReference type="PANTHER" id="PTHR43472:SF1">
    <property type="entry name" value="PHOSPHORIBOSYLAMINE--GLYCINE LIGASE, CHLOROPLASTIC"/>
    <property type="match status" value="1"/>
</dbReference>
<proteinExistence type="inferred from homology"/>
<dbReference type="PROSITE" id="PS00184">
    <property type="entry name" value="GARS"/>
    <property type="match status" value="1"/>
</dbReference>
<dbReference type="Gene3D" id="3.30.1490.20">
    <property type="entry name" value="ATP-grasp fold, A domain"/>
    <property type="match status" value="1"/>
</dbReference>
<dbReference type="GO" id="GO:0009113">
    <property type="term" value="P:purine nucleobase biosynthetic process"/>
    <property type="evidence" value="ECO:0007669"/>
    <property type="project" value="InterPro"/>
</dbReference>
<feature type="domain" description="ATP-grasp" evidence="17">
    <location>
        <begin position="107"/>
        <end position="314"/>
    </location>
</feature>
<dbReference type="STRING" id="51642.NSMM_400060"/>
<dbReference type="InterPro" id="IPR013815">
    <property type="entry name" value="ATP_grasp_subdomain_1"/>
</dbReference>
<evidence type="ECO:0000256" key="4">
    <source>
        <dbReference type="ARBA" id="ARBA00013255"/>
    </source>
</evidence>
<dbReference type="PROSITE" id="PS50975">
    <property type="entry name" value="ATP_GRASP"/>
    <property type="match status" value="1"/>
</dbReference>
<evidence type="ECO:0000256" key="7">
    <source>
        <dbReference type="ARBA" id="ARBA00022741"/>
    </source>
</evidence>
<dbReference type="InterPro" id="IPR020561">
    <property type="entry name" value="PRibGlycinamid_synth_ATP-grasp"/>
</dbReference>
<dbReference type="Pfam" id="PF02843">
    <property type="entry name" value="GARS_C"/>
    <property type="match status" value="1"/>
</dbReference>
<comment type="cofactor">
    <cofactor evidence="2">
        <name>Mg(2+)</name>
        <dbReference type="ChEBI" id="CHEBI:18420"/>
    </cofactor>
</comment>
<dbReference type="SMART" id="SM01209">
    <property type="entry name" value="GARS_A"/>
    <property type="match status" value="1"/>
</dbReference>
<evidence type="ECO:0000256" key="2">
    <source>
        <dbReference type="ARBA" id="ARBA00001946"/>
    </source>
</evidence>
<dbReference type="HAMAP" id="MF_00138">
    <property type="entry name" value="GARS"/>
    <property type="match status" value="1"/>
</dbReference>
<dbReference type="SUPFAM" id="SSF56059">
    <property type="entry name" value="Glutathione synthetase ATP-binding domain-like"/>
    <property type="match status" value="1"/>
</dbReference>
<dbReference type="AlphaFoldDB" id="A0A1G5SEN6"/>
<dbReference type="NCBIfam" id="TIGR00877">
    <property type="entry name" value="purD"/>
    <property type="match status" value="1"/>
</dbReference>
<dbReference type="InterPro" id="IPR037123">
    <property type="entry name" value="PRibGlycinamide_synth_C_sf"/>
</dbReference>
<comment type="pathway">
    <text evidence="3 15">Purine metabolism; IMP biosynthesis via de novo pathway; N(1)-(5-phospho-D-ribosyl)glycinamide from 5-phospho-alpha-D-ribose 1-diphosphate: step 2/2.</text>
</comment>
<keyword evidence="10" id="KW-0460">Magnesium</keyword>
<evidence type="ECO:0000256" key="3">
    <source>
        <dbReference type="ARBA" id="ARBA00005174"/>
    </source>
</evidence>
<protein>
    <recommendedName>
        <fullName evidence="4 15">Phosphoribosylamine--glycine ligase</fullName>
        <ecNumber evidence="4 15">6.3.4.13</ecNumber>
    </recommendedName>
    <alternativeName>
        <fullName evidence="15">GARS</fullName>
    </alternativeName>
    <alternativeName>
        <fullName evidence="13 15">Glycinamide ribonucleotide synthetase</fullName>
    </alternativeName>
    <alternativeName>
        <fullName evidence="14 15">Phosphoribosylglycinamide synthetase</fullName>
    </alternativeName>
</protein>
<evidence type="ECO:0000256" key="10">
    <source>
        <dbReference type="ARBA" id="ARBA00022842"/>
    </source>
</evidence>
<keyword evidence="19" id="KW-1185">Reference proteome</keyword>
<comment type="similarity">
    <text evidence="12 15">Belongs to the GARS family.</text>
</comment>
<dbReference type="Proteomes" id="UP000198729">
    <property type="component" value="Unassembled WGS sequence"/>
</dbReference>
<keyword evidence="5 15" id="KW-0436">Ligase</keyword>
<organism evidence="18 19">
    <name type="scientific">Nitrosomonas mobilis</name>
    <dbReference type="NCBI Taxonomy" id="51642"/>
    <lineage>
        <taxon>Bacteria</taxon>
        <taxon>Pseudomonadati</taxon>
        <taxon>Pseudomonadota</taxon>
        <taxon>Betaproteobacteria</taxon>
        <taxon>Nitrosomonadales</taxon>
        <taxon>Nitrosomonadaceae</taxon>
        <taxon>Nitrosomonas</taxon>
    </lineage>
</organism>
<accession>A0A1G5SEN6</accession>
<keyword evidence="9 16" id="KW-0067">ATP-binding</keyword>
<evidence type="ECO:0000256" key="9">
    <source>
        <dbReference type="ARBA" id="ARBA00022840"/>
    </source>
</evidence>
<comment type="catalytic activity">
    <reaction evidence="15">
        <text>5-phospho-beta-D-ribosylamine + glycine + ATP = N(1)-(5-phospho-beta-D-ribosyl)glycinamide + ADP + phosphate + H(+)</text>
        <dbReference type="Rhea" id="RHEA:17453"/>
        <dbReference type="ChEBI" id="CHEBI:15378"/>
        <dbReference type="ChEBI" id="CHEBI:30616"/>
        <dbReference type="ChEBI" id="CHEBI:43474"/>
        <dbReference type="ChEBI" id="CHEBI:57305"/>
        <dbReference type="ChEBI" id="CHEBI:58681"/>
        <dbReference type="ChEBI" id="CHEBI:143788"/>
        <dbReference type="ChEBI" id="CHEBI:456216"/>
        <dbReference type="EC" id="6.3.4.13"/>
    </reaction>
</comment>
<dbReference type="Gene3D" id="3.30.470.20">
    <property type="entry name" value="ATP-grasp fold, B domain"/>
    <property type="match status" value="1"/>
</dbReference>
<dbReference type="InterPro" id="IPR020562">
    <property type="entry name" value="PRibGlycinamide_synth_N"/>
</dbReference>
<evidence type="ECO:0000256" key="5">
    <source>
        <dbReference type="ARBA" id="ARBA00022598"/>
    </source>
</evidence>
<dbReference type="SUPFAM" id="SSF51246">
    <property type="entry name" value="Rudiment single hybrid motif"/>
    <property type="match status" value="1"/>
</dbReference>
<keyword evidence="6" id="KW-0479">Metal-binding</keyword>
<dbReference type="InterPro" id="IPR011054">
    <property type="entry name" value="Rudment_hybrid_motif"/>
</dbReference>
<dbReference type="InterPro" id="IPR011761">
    <property type="entry name" value="ATP-grasp"/>
</dbReference>
<dbReference type="GO" id="GO:0006189">
    <property type="term" value="P:'de novo' IMP biosynthetic process"/>
    <property type="evidence" value="ECO:0007669"/>
    <property type="project" value="UniProtKB-UniRule"/>
</dbReference>
<evidence type="ECO:0000259" key="17">
    <source>
        <dbReference type="PROSITE" id="PS50975"/>
    </source>
</evidence>
<dbReference type="Pfam" id="PF01071">
    <property type="entry name" value="GARS_A"/>
    <property type="match status" value="1"/>
</dbReference>
<dbReference type="GO" id="GO:0005524">
    <property type="term" value="F:ATP binding"/>
    <property type="evidence" value="ECO:0007669"/>
    <property type="project" value="UniProtKB-UniRule"/>
</dbReference>
<gene>
    <name evidence="15 18" type="primary">purD</name>
    <name evidence="18" type="ORF">NSMM_400060</name>
</gene>
<dbReference type="OrthoDB" id="9807240at2"/>
<dbReference type="UniPathway" id="UPA00074">
    <property type="reaction ID" value="UER00125"/>
</dbReference>
<keyword evidence="7 16" id="KW-0547">Nucleotide-binding</keyword>
<dbReference type="RefSeq" id="WP_090286001.1">
    <property type="nucleotide sequence ID" value="NZ_FMWO01000048.1"/>
</dbReference>
<dbReference type="Gene3D" id="3.40.50.20">
    <property type="match status" value="1"/>
</dbReference>
<evidence type="ECO:0000256" key="16">
    <source>
        <dbReference type="PROSITE-ProRule" id="PRU00409"/>
    </source>
</evidence>
<evidence type="ECO:0000256" key="14">
    <source>
        <dbReference type="ARBA" id="ARBA00042864"/>
    </source>
</evidence>
<evidence type="ECO:0000256" key="12">
    <source>
        <dbReference type="ARBA" id="ARBA00038345"/>
    </source>
</evidence>
<dbReference type="Pfam" id="PF02844">
    <property type="entry name" value="GARS_N"/>
    <property type="match status" value="1"/>
</dbReference>
<evidence type="ECO:0000256" key="11">
    <source>
        <dbReference type="ARBA" id="ARBA00023211"/>
    </source>
</evidence>
<dbReference type="FunFam" id="3.40.50.20:FF:000006">
    <property type="entry name" value="Phosphoribosylamine--glycine ligase, chloroplastic"/>
    <property type="match status" value="1"/>
</dbReference>
<evidence type="ECO:0000313" key="19">
    <source>
        <dbReference type="Proteomes" id="UP000198729"/>
    </source>
</evidence>
<dbReference type="InterPro" id="IPR000115">
    <property type="entry name" value="PRibGlycinamide_synth"/>
</dbReference>
<dbReference type="EMBL" id="FMWO01000048">
    <property type="protein sequence ID" value="SCZ85582.1"/>
    <property type="molecule type" value="Genomic_DNA"/>
</dbReference>
<dbReference type="Gene3D" id="3.90.600.10">
    <property type="entry name" value="Phosphoribosylglycinamide synthetase, C-terminal domain"/>
    <property type="match status" value="1"/>
</dbReference>
<evidence type="ECO:0000256" key="1">
    <source>
        <dbReference type="ARBA" id="ARBA00001936"/>
    </source>
</evidence>
<comment type="cofactor">
    <cofactor evidence="1">
        <name>Mn(2+)</name>
        <dbReference type="ChEBI" id="CHEBI:29035"/>
    </cofactor>
</comment>
<sequence>MKLLVVGGGGREHALAWKLAQSPLAEKVYVAPGNAGTVMEARVENISITTIPELVTFARQENITLTVVGPEAYLAEGIVDAFKAVGLKIIGPAASVARLESSKSFAKAFMLRHGIPTALGKTFDDAVAAHHYLDQHTLPVVIKADGLAAGKGVIVAQTPQEAHDAVDAMLVENRLGEAGATILIEDFLEGTEASFMVLSDGRNILPLATSQDHKRLLDHDQGPNTGGMGAFSPAPVISPTLHAKIMREVISPVIEGMKHEAVPYVGFLYAGLMISNQGNIKVLEFNCRLGDPETQAILMRLKTDLTSLLTHTVSGTLDRIDIEWDRRVALCVVMAAHGYPDTPRKNDVINGLDILQTDQAKSADFRIFHAGTRFIAQNSPEIVTAGGRVLGVTALGENIRLAQRLAYETAGKIYFDGAQLRHDIGGGT</sequence>
<dbReference type="FunFam" id="3.30.470.20:FF:000031">
    <property type="entry name" value="Phosphoribosylamine--glycine ligase"/>
    <property type="match status" value="1"/>
</dbReference>
<evidence type="ECO:0000256" key="8">
    <source>
        <dbReference type="ARBA" id="ARBA00022755"/>
    </source>
</evidence>